<dbReference type="AlphaFoldDB" id="A0A344LFV2"/>
<feature type="region of interest" description="Disordered" evidence="1">
    <location>
        <begin position="162"/>
        <end position="290"/>
    </location>
</feature>
<dbReference type="OrthoDB" id="3632291at2"/>
<reference evidence="3 4" key="1">
    <citation type="submission" date="2016-04" db="EMBL/GenBank/DDBJ databases">
        <title>Complete genome sequence and analysis of deep-sea sediment isolate, Amycolatopsis sp. WP1.</title>
        <authorList>
            <person name="Wang H."/>
            <person name="Chen S."/>
            <person name="Wu Q."/>
        </authorList>
    </citation>
    <scope>NUCLEOTIDE SEQUENCE [LARGE SCALE GENOMIC DNA]</scope>
    <source>
        <strain evidence="3 4">WP1</strain>
    </source>
</reference>
<gene>
    <name evidence="3" type="ORF">A4R43_34475</name>
</gene>
<name>A0A344LFV2_9PSEU</name>
<protein>
    <recommendedName>
        <fullName evidence="5">34 kDa antigenic protein</fullName>
    </recommendedName>
</protein>
<dbReference type="Proteomes" id="UP000250434">
    <property type="component" value="Chromosome"/>
</dbReference>
<feature type="compositionally biased region" description="Low complexity" evidence="1">
    <location>
        <begin position="185"/>
        <end position="196"/>
    </location>
</feature>
<keyword evidence="2" id="KW-0812">Transmembrane</keyword>
<dbReference type="EMBL" id="CP015163">
    <property type="protein sequence ID" value="AXB46926.1"/>
    <property type="molecule type" value="Genomic_DNA"/>
</dbReference>
<organism evidence="3 4">
    <name type="scientific">Amycolatopsis albispora</name>
    <dbReference type="NCBI Taxonomy" id="1804986"/>
    <lineage>
        <taxon>Bacteria</taxon>
        <taxon>Bacillati</taxon>
        <taxon>Actinomycetota</taxon>
        <taxon>Actinomycetes</taxon>
        <taxon>Pseudonocardiales</taxon>
        <taxon>Pseudonocardiaceae</taxon>
        <taxon>Amycolatopsis</taxon>
    </lineage>
</organism>
<keyword evidence="2" id="KW-0472">Membrane</keyword>
<accession>A0A344LFV2</accession>
<evidence type="ECO:0000313" key="4">
    <source>
        <dbReference type="Proteomes" id="UP000250434"/>
    </source>
</evidence>
<evidence type="ECO:0000313" key="3">
    <source>
        <dbReference type="EMBL" id="AXB46926.1"/>
    </source>
</evidence>
<feature type="transmembrane region" description="Helical" evidence="2">
    <location>
        <begin position="44"/>
        <end position="65"/>
    </location>
</feature>
<evidence type="ECO:0000256" key="2">
    <source>
        <dbReference type="SAM" id="Phobius"/>
    </source>
</evidence>
<proteinExistence type="predicted"/>
<dbReference type="RefSeq" id="WP_113695983.1">
    <property type="nucleotide sequence ID" value="NZ_CP015163.1"/>
</dbReference>
<feature type="compositionally biased region" description="Low complexity" evidence="1">
    <location>
        <begin position="18"/>
        <end position="29"/>
    </location>
</feature>
<feature type="transmembrane region" description="Helical" evidence="2">
    <location>
        <begin position="100"/>
        <end position="121"/>
    </location>
</feature>
<evidence type="ECO:0000256" key="1">
    <source>
        <dbReference type="SAM" id="MobiDB-lite"/>
    </source>
</evidence>
<feature type="transmembrane region" description="Helical" evidence="2">
    <location>
        <begin position="77"/>
        <end position="93"/>
    </location>
</feature>
<keyword evidence="2" id="KW-1133">Transmembrane helix</keyword>
<sequence>MSFPSSGPGYPPQGGGPNNPQGPGTGSFPPVGPPPQQQQLQAGALNFAVILALAVSVLGLVQYFVGFSDEASPAGESTTWFLVGGLLAALRVLPNAPKVLPFAALISVLGALQALDHVIAYGENDTVPGIITVIVILGFLQLLAAVAALLFDYDVLKLPAPKPQGGPQQYGPPSGQQPAQPQPGQPGQYAPQQPQFGGPPPASSPQQTTQYAPTGGGNAPDSGGFSQPTQYSTPVTPPSTPGQQPTSYAPQQGQFFQQQQQQQSSGSGSESGSQQQSPGTPPGGFGKPGS</sequence>
<feature type="compositionally biased region" description="Low complexity" evidence="1">
    <location>
        <begin position="241"/>
        <end position="278"/>
    </location>
</feature>
<evidence type="ECO:0008006" key="5">
    <source>
        <dbReference type="Google" id="ProtNLM"/>
    </source>
</evidence>
<feature type="region of interest" description="Disordered" evidence="1">
    <location>
        <begin position="1"/>
        <end position="37"/>
    </location>
</feature>
<feature type="transmembrane region" description="Helical" evidence="2">
    <location>
        <begin position="127"/>
        <end position="151"/>
    </location>
</feature>
<dbReference type="Pfam" id="PF17270">
    <property type="entry name" value="DUF5336"/>
    <property type="match status" value="1"/>
</dbReference>
<dbReference type="InterPro" id="IPR035166">
    <property type="entry name" value="DUF5336"/>
</dbReference>
<keyword evidence="4" id="KW-1185">Reference proteome</keyword>
<feature type="compositionally biased region" description="Low complexity" evidence="1">
    <location>
        <begin position="163"/>
        <end position="179"/>
    </location>
</feature>
<dbReference type="KEGG" id="aab:A4R43_34475"/>